<keyword evidence="5" id="KW-0511">Multifunctional enzyme</keyword>
<dbReference type="InterPro" id="IPR049900">
    <property type="entry name" value="PKS_mFAS_DH"/>
</dbReference>
<protein>
    <recommendedName>
        <fullName evidence="13">Polyketide synthase</fullName>
    </recommendedName>
</protein>
<dbReference type="InterPro" id="IPR016035">
    <property type="entry name" value="Acyl_Trfase/lysoPLipase"/>
</dbReference>
<dbReference type="Gene3D" id="3.40.47.10">
    <property type="match status" value="1"/>
</dbReference>
<dbReference type="GO" id="GO:0031177">
    <property type="term" value="F:phosphopantetheine binding"/>
    <property type="evidence" value="ECO:0007669"/>
    <property type="project" value="InterPro"/>
</dbReference>
<feature type="domain" description="Ketosynthase family 3 (KS3)" evidence="9">
    <location>
        <begin position="9"/>
        <end position="433"/>
    </location>
</feature>
<dbReference type="InterPro" id="IPR020807">
    <property type="entry name" value="PKS_DH"/>
</dbReference>
<dbReference type="Pfam" id="PF08242">
    <property type="entry name" value="Methyltransf_12"/>
    <property type="match status" value="1"/>
</dbReference>
<feature type="region of interest" description="N-terminal hotdog fold" evidence="7">
    <location>
        <begin position="921"/>
        <end position="1048"/>
    </location>
</feature>
<dbReference type="InterPro" id="IPR050091">
    <property type="entry name" value="PKS_NRPS_Biosynth_Enz"/>
</dbReference>
<dbReference type="InterPro" id="IPR020841">
    <property type="entry name" value="PKS_Beta-ketoAc_synthase_dom"/>
</dbReference>
<dbReference type="EMBL" id="JAPQKS010000002">
    <property type="protein sequence ID" value="KAJ5247788.1"/>
    <property type="molecule type" value="Genomic_DNA"/>
</dbReference>
<dbReference type="InterPro" id="IPR057326">
    <property type="entry name" value="KR_dom"/>
</dbReference>
<gene>
    <name evidence="11" type="ORF">N7468_002771</name>
</gene>
<keyword evidence="1" id="KW-0596">Phosphopantetheine</keyword>
<evidence type="ECO:0000259" key="9">
    <source>
        <dbReference type="PROSITE" id="PS52004"/>
    </source>
</evidence>
<dbReference type="SUPFAM" id="SSF51735">
    <property type="entry name" value="NAD(P)-binding Rossmann-fold domains"/>
    <property type="match status" value="2"/>
</dbReference>
<reference evidence="11" key="1">
    <citation type="submission" date="2022-11" db="EMBL/GenBank/DDBJ databases">
        <authorList>
            <person name="Petersen C."/>
        </authorList>
    </citation>
    <scope>NUCLEOTIDE SEQUENCE</scope>
    <source>
        <strain evidence="11">IBT 19713</strain>
    </source>
</reference>
<keyword evidence="6" id="KW-0012">Acyltransferase</keyword>
<evidence type="ECO:0000256" key="2">
    <source>
        <dbReference type="ARBA" id="ARBA00022553"/>
    </source>
</evidence>
<dbReference type="GO" id="GO:1901336">
    <property type="term" value="P:lactone biosynthetic process"/>
    <property type="evidence" value="ECO:0007669"/>
    <property type="project" value="UniProtKB-ARBA"/>
</dbReference>
<comment type="caution">
    <text evidence="7">Lacks conserved residue(s) required for the propagation of feature annotation.</text>
</comment>
<dbReference type="InterPro" id="IPR014030">
    <property type="entry name" value="Ketoacyl_synth_N"/>
</dbReference>
<dbReference type="PANTHER" id="PTHR43775:SF29">
    <property type="entry name" value="ASPERFURANONE POLYKETIDE SYNTHASE AFOG-RELATED"/>
    <property type="match status" value="1"/>
</dbReference>
<evidence type="ECO:0000259" key="8">
    <source>
        <dbReference type="PROSITE" id="PS50075"/>
    </source>
</evidence>
<dbReference type="CDD" id="cd05195">
    <property type="entry name" value="enoyl_red"/>
    <property type="match status" value="1"/>
</dbReference>
<dbReference type="Gene3D" id="3.40.50.720">
    <property type="entry name" value="NAD(P)-binding Rossmann-like Domain"/>
    <property type="match status" value="1"/>
</dbReference>
<dbReference type="InterPro" id="IPR029063">
    <property type="entry name" value="SAM-dependent_MTases_sf"/>
</dbReference>
<dbReference type="Pfam" id="PF00109">
    <property type="entry name" value="ketoacyl-synt"/>
    <property type="match status" value="1"/>
</dbReference>
<reference evidence="11" key="2">
    <citation type="journal article" date="2023" name="IMA Fungus">
        <title>Comparative genomic study of the Penicillium genus elucidates a diverse pangenome and 15 lateral gene transfer events.</title>
        <authorList>
            <person name="Petersen C."/>
            <person name="Sorensen T."/>
            <person name="Nielsen M.R."/>
            <person name="Sondergaard T.E."/>
            <person name="Sorensen J.L."/>
            <person name="Fitzpatrick D.A."/>
            <person name="Frisvad J.C."/>
            <person name="Nielsen K.L."/>
        </authorList>
    </citation>
    <scope>NUCLEOTIDE SEQUENCE</scope>
    <source>
        <strain evidence="11">IBT 19713</strain>
    </source>
</reference>
<dbReference type="Pfam" id="PF08659">
    <property type="entry name" value="KR"/>
    <property type="match status" value="1"/>
</dbReference>
<comment type="caution">
    <text evidence="11">The sequence shown here is derived from an EMBL/GenBank/DDBJ whole genome shotgun (WGS) entry which is preliminary data.</text>
</comment>
<dbReference type="Pfam" id="PF02801">
    <property type="entry name" value="Ketoacyl-synt_C"/>
    <property type="match status" value="1"/>
</dbReference>
<evidence type="ECO:0000313" key="12">
    <source>
        <dbReference type="Proteomes" id="UP001150941"/>
    </source>
</evidence>
<dbReference type="SMART" id="SM00822">
    <property type="entry name" value="PKS_KR"/>
    <property type="match status" value="1"/>
</dbReference>
<dbReference type="InterPro" id="IPR049552">
    <property type="entry name" value="PKS_DH_N"/>
</dbReference>
<dbReference type="PROSITE" id="PS52019">
    <property type="entry name" value="PKS_MFAS_DH"/>
    <property type="match status" value="1"/>
</dbReference>
<dbReference type="Pfam" id="PF00107">
    <property type="entry name" value="ADH_zinc_N"/>
    <property type="match status" value="1"/>
</dbReference>
<dbReference type="InterPro" id="IPR013968">
    <property type="entry name" value="PKS_KR"/>
</dbReference>
<dbReference type="InterPro" id="IPR032821">
    <property type="entry name" value="PKS_assoc"/>
</dbReference>
<dbReference type="SUPFAM" id="SSF53335">
    <property type="entry name" value="S-adenosyl-L-methionine-dependent methyltransferases"/>
    <property type="match status" value="1"/>
</dbReference>
<keyword evidence="2" id="KW-0597">Phosphoprotein</keyword>
<proteinExistence type="predicted"/>
<dbReference type="InterPro" id="IPR020843">
    <property type="entry name" value="ER"/>
</dbReference>
<dbReference type="InterPro" id="IPR036291">
    <property type="entry name" value="NAD(P)-bd_dom_sf"/>
</dbReference>
<dbReference type="InterPro" id="IPR011032">
    <property type="entry name" value="GroES-like_sf"/>
</dbReference>
<dbReference type="OrthoDB" id="329835at2759"/>
<dbReference type="SMART" id="SM00823">
    <property type="entry name" value="PKS_PP"/>
    <property type="match status" value="1"/>
</dbReference>
<evidence type="ECO:0000256" key="6">
    <source>
        <dbReference type="ARBA" id="ARBA00023315"/>
    </source>
</evidence>
<evidence type="ECO:0000256" key="7">
    <source>
        <dbReference type="PROSITE-ProRule" id="PRU01363"/>
    </source>
</evidence>
<accession>A0A9W9PJ56</accession>
<dbReference type="SUPFAM" id="SSF53901">
    <property type="entry name" value="Thiolase-like"/>
    <property type="match status" value="1"/>
</dbReference>
<dbReference type="Pfam" id="PF16197">
    <property type="entry name" value="KAsynt_C_assoc"/>
    <property type="match status" value="1"/>
</dbReference>
<dbReference type="InterPro" id="IPR014031">
    <property type="entry name" value="Ketoacyl_synth_C"/>
</dbReference>
<dbReference type="InterPro" id="IPR020806">
    <property type="entry name" value="PKS_PP-bd"/>
</dbReference>
<dbReference type="RefSeq" id="XP_058335209.1">
    <property type="nucleotide sequence ID" value="XM_058472068.1"/>
</dbReference>
<dbReference type="SUPFAM" id="SSF52151">
    <property type="entry name" value="FabD/lysophospholipase-like"/>
    <property type="match status" value="1"/>
</dbReference>
<dbReference type="Gene3D" id="3.10.129.110">
    <property type="entry name" value="Polyketide synthase dehydratase"/>
    <property type="match status" value="1"/>
</dbReference>
<dbReference type="Pfam" id="PF08240">
    <property type="entry name" value="ADH_N"/>
    <property type="match status" value="1"/>
</dbReference>
<name>A0A9W9PJ56_9EURO</name>
<dbReference type="InterPro" id="IPR009081">
    <property type="entry name" value="PP-bd_ACP"/>
</dbReference>
<dbReference type="InterPro" id="IPR016036">
    <property type="entry name" value="Malonyl_transacylase_ACP-bd"/>
</dbReference>
<evidence type="ECO:0000259" key="10">
    <source>
        <dbReference type="PROSITE" id="PS52019"/>
    </source>
</evidence>
<dbReference type="InterPro" id="IPR001227">
    <property type="entry name" value="Ac_transferase_dom_sf"/>
</dbReference>
<evidence type="ECO:0000256" key="3">
    <source>
        <dbReference type="ARBA" id="ARBA00022679"/>
    </source>
</evidence>
<dbReference type="Pfam" id="PF21089">
    <property type="entry name" value="PKS_DH_N"/>
    <property type="match status" value="1"/>
</dbReference>
<keyword evidence="12" id="KW-1185">Reference proteome</keyword>
<dbReference type="SUPFAM" id="SSF47336">
    <property type="entry name" value="ACP-like"/>
    <property type="match status" value="1"/>
</dbReference>
<feature type="region of interest" description="C-terminal hotdog fold" evidence="7">
    <location>
        <begin position="1069"/>
        <end position="1212"/>
    </location>
</feature>
<keyword evidence="4" id="KW-0521">NADP</keyword>
<dbReference type="InterPro" id="IPR042104">
    <property type="entry name" value="PKS_dehydratase_sf"/>
</dbReference>
<dbReference type="InterPro" id="IPR014043">
    <property type="entry name" value="Acyl_transferase_dom"/>
</dbReference>
<keyword evidence="3" id="KW-0808">Transferase</keyword>
<dbReference type="GeneID" id="83199371"/>
<evidence type="ECO:0000256" key="1">
    <source>
        <dbReference type="ARBA" id="ARBA00022450"/>
    </source>
</evidence>
<dbReference type="PANTHER" id="PTHR43775">
    <property type="entry name" value="FATTY ACID SYNTHASE"/>
    <property type="match status" value="1"/>
</dbReference>
<dbReference type="GO" id="GO:0006633">
    <property type="term" value="P:fatty acid biosynthetic process"/>
    <property type="evidence" value="ECO:0007669"/>
    <property type="project" value="TreeGrafter"/>
</dbReference>
<evidence type="ECO:0000256" key="4">
    <source>
        <dbReference type="ARBA" id="ARBA00022857"/>
    </source>
</evidence>
<dbReference type="SMART" id="SM00825">
    <property type="entry name" value="PKS_KS"/>
    <property type="match status" value="1"/>
</dbReference>
<evidence type="ECO:0000256" key="5">
    <source>
        <dbReference type="ARBA" id="ARBA00023268"/>
    </source>
</evidence>
<dbReference type="SMART" id="SM00829">
    <property type="entry name" value="PKS_ER"/>
    <property type="match status" value="1"/>
</dbReference>
<dbReference type="GO" id="GO:0030639">
    <property type="term" value="P:polyketide biosynthetic process"/>
    <property type="evidence" value="ECO:0007669"/>
    <property type="project" value="UniProtKB-ARBA"/>
</dbReference>
<dbReference type="Gene3D" id="1.10.1200.10">
    <property type="entry name" value="ACP-like"/>
    <property type="match status" value="1"/>
</dbReference>
<dbReference type="PROSITE" id="PS52004">
    <property type="entry name" value="KS3_2"/>
    <property type="match status" value="1"/>
</dbReference>
<dbReference type="GO" id="GO:0004312">
    <property type="term" value="F:fatty acid synthase activity"/>
    <property type="evidence" value="ECO:0007669"/>
    <property type="project" value="TreeGrafter"/>
</dbReference>
<dbReference type="SUPFAM" id="SSF50129">
    <property type="entry name" value="GroES-like"/>
    <property type="match status" value="1"/>
</dbReference>
<sequence length="2436" mass="265270">MATEAVPDTTPIAIIGYGYRAPGIGRKGLWEYLSQARSAWSKIPSSRFDHSAFANTPNGPDRAGVFKIDGAHFLPDDVYAFDAPFFNMRPEEAKNTDPQFRLALECALEAAEDAGYSLTDLNGQRIGVFMGAGQHEYSTNLTDDQFFPGTFSATGVAPCMLSNRVSYFLNIDGPSVALDAACASSVYASHIAMASVRNGDCTAAFVGAASLNLGPGGWLALGKTGALSKHGRSYSYDEKGTGFGRGEGAGCFLIKRLDDAIRDGDPVHAVLRGSACNHGGRSEGITMPNGNAHQKLIRRAHESAGLDVRRTAVIEGHGTGTGAGDPIEASAFTKVLGAERTSENPLYIGSLKSNFGHLEGASGLVGMIKAVLMLQHGKVLPTAGFEKINPKIASLEKIVVPTAPMDWPAGEERRMLITNFGFGGSNAAIVIDGPPERSLPEATPLSGEEKRLFVFSAKNELSLKGFLSEFEEYLEDEAPESPEFVRDLSYTLGQRRTHFAYRAFGVSDSVEALQEKVSAAKPARIKDRVIGFVFTGQGAQYAEMAVGLRSYPVFAQSLQDAEKKLQEIGAPWSLVEELSKPSADSRINDAELSQPACTAVQLAIVALLKSWGVTPRAVTGHSSGEIAAAYTAGLLSFDAAIAASFFRGQAAARLLATQKKGAMAAIGVGAEEARKLIEESANGYATVAAINSPRSVTVSGDPEAIDNVHAAAEKQGLFARKLKVEMAYHSQHMEEVAEWYLESIKPYFQSTTSESTAAFVSSVFAGAVEPSAVDASYWVKNLVQPVRFSEAIDVLSTLATEGHKNSIPNVIVEIGPHAALKGPIKQTVDAAIEKGGAPQLSSLVYSPSLVRGTQAQEAILELAGTLFTLGVPIDLGAVNQTSKANANVVTGLPKYSWDKSTVYRVAPRASVEKKHPGDSYHPLLGRPQISVGGLERVYRQVFNLDEMPWVRDHVVGGVVVFPMTGYLSCAIEACRRMTGKPAESFLLRNVYIKQRLEVLEEQTIDISTRIRPVNGSPNRWSWEVASWAEKDGWSIHADGLIQAEFEPVSTETPTFKTALGLVDNTPTMIEHDVEQSMRDAGVKATQYGPTFRNSTRFWEGKGYTVLEHRLRNIPEIETRLGSPGGAPLQITEDGRRPAQMPNFLGRFRVSNRIPYVPKGRVDIVTRLIDYDYKGGRLTVSVAAFFNDENGNRTPIAEWETIRFRTIGSADEESDPVATLPTHWAWDSLKRFDFLPIDELRKSLTVDFTDFRGSKLSRMIKLNKVSSYYLDKAAKELVNDDLSNLPFHLAKHVAWAKGTLAGPEGAEIADEALVEEVRKMDAQGELLCIIGENLTRILRQEVDTLELMLEDGRLTRYYEADPANAEMSKVVGDLADQLGRIESDLRILEIGGGTAGTTLHVLNSLSHDRVEPSFLNYTFTDISSGFFERAREKLAKWSDRITYKKLDISQDIHEQGFKDEEFDVVIAANVLHATEDMVVTMTNDDYRDHDMGPMMPVAEWDRLLKDTGFSGVDTNIQPFEREEVGVISSSRIGKQDENPITIVAPFFDEEEVEFAQTVADQLGEQLGCVVETKPFFEVEVVEEMHYVFIDSPRQSIFGEEFSAEAFELLQNLTLHNKSLLWVIPQGADIRAKSIKGIMRTLRLETIPKNLLMLEDVPATSEGVPDILRLAKTIRDPEVSRTDEQDFVWENGHICLPRMNDMGVRERFAVEKGLLYKKVQSLWNGERALEMTIEGAGSAESIYYQRTDALQKVLADDEVTIEVEAAGLSHRDLDVILGALPWAPPGFDGVGKVTRKGAGVKDLNEGDRVVYLSLEGSGFANYKTLNSWQVAKVPATLESADAASVPLAYTIAVLALHQTAHLRKSDSVLIHSAAGAVGQACVNLAQKIGAKIFVTAGTDEKREFLHKTFGIPKEQIFSDRTAEFRDGILSATGSKGVNVIVNSLGGDLLPETFALIAQFGRFVDIGKKDSFQNNNLPMQSFFRNVTFSSIDLRDLYKHQPEAVQEAFAQVVEFFQSSSVPSIQPVTVLPISQLDAGLRKLKNGDVTGKIVLSLGKEEQVLAQSDLKSSSTNLKANATYVITGGTRGIGLDLAHWLAENGAHHIVLLSRSGPSSQGAQDILAKYQGSDIEVRAIACDVGSRDALAEVLESVKDMPPVAGVIHSALVLKDKIFDHATYEDWEAITQPRVGGAYNLDALLPKDLDFFIILSSFLGDSGNAGQAIYAGTSTFYDAFCEERNARGQYSVAIGLPVILDVGYVADNDLADTLKTSLGGTLTMADIRTIMKCAVEGPSSPFVHKGKISAFCFWLDGKPQGDNEAMQHFHPVHTRERIKAQANRHGQIANSNNANVATSSWTKAADPQAGLTEALIHKVATMTMMDIEDVAADVPLASFSLDSLVSVELRNWIRRETTVELTLSAITQSEGLSSLASEILILRGST</sequence>
<dbReference type="InterPro" id="IPR013149">
    <property type="entry name" value="ADH-like_C"/>
</dbReference>
<dbReference type="Gene3D" id="3.90.180.10">
    <property type="entry name" value="Medium-chain alcohol dehydrogenases, catalytic domain"/>
    <property type="match status" value="1"/>
</dbReference>
<evidence type="ECO:0000313" key="11">
    <source>
        <dbReference type="EMBL" id="KAJ5247788.1"/>
    </source>
</evidence>
<dbReference type="InterPro" id="IPR036736">
    <property type="entry name" value="ACP-like_sf"/>
</dbReference>
<feature type="domain" description="PKS/mFAS DH" evidence="10">
    <location>
        <begin position="921"/>
        <end position="1212"/>
    </location>
</feature>
<dbReference type="SUPFAM" id="SSF55048">
    <property type="entry name" value="Probable ACP-binding domain of malonyl-CoA ACP transacylase"/>
    <property type="match status" value="1"/>
</dbReference>
<dbReference type="CDD" id="cd00833">
    <property type="entry name" value="PKS"/>
    <property type="match status" value="1"/>
</dbReference>
<dbReference type="Pfam" id="PF00698">
    <property type="entry name" value="Acyl_transf_1"/>
    <property type="match status" value="1"/>
</dbReference>
<dbReference type="Gene3D" id="3.40.50.150">
    <property type="entry name" value="Vaccinia Virus protein VP39"/>
    <property type="match status" value="1"/>
</dbReference>
<dbReference type="CDD" id="cd02440">
    <property type="entry name" value="AdoMet_MTases"/>
    <property type="match status" value="1"/>
</dbReference>
<dbReference type="InterPro" id="IPR013154">
    <property type="entry name" value="ADH-like_N"/>
</dbReference>
<dbReference type="Proteomes" id="UP001150941">
    <property type="component" value="Unassembled WGS sequence"/>
</dbReference>
<dbReference type="Pfam" id="PF23297">
    <property type="entry name" value="ACP_SdgA_C"/>
    <property type="match status" value="1"/>
</dbReference>
<evidence type="ECO:0008006" key="13">
    <source>
        <dbReference type="Google" id="ProtNLM"/>
    </source>
</evidence>
<feature type="domain" description="Carrier" evidence="8">
    <location>
        <begin position="2356"/>
        <end position="2433"/>
    </location>
</feature>
<dbReference type="SMART" id="SM00827">
    <property type="entry name" value="PKS_AT"/>
    <property type="match status" value="1"/>
</dbReference>
<dbReference type="Gene3D" id="3.40.366.10">
    <property type="entry name" value="Malonyl-Coenzyme A Acyl Carrier Protein, domain 2"/>
    <property type="match status" value="1"/>
</dbReference>
<dbReference type="SMART" id="SM00826">
    <property type="entry name" value="PKS_DH"/>
    <property type="match status" value="1"/>
</dbReference>
<dbReference type="GO" id="GO:0016491">
    <property type="term" value="F:oxidoreductase activity"/>
    <property type="evidence" value="ECO:0007669"/>
    <property type="project" value="InterPro"/>
</dbReference>
<dbReference type="InterPro" id="IPR013217">
    <property type="entry name" value="Methyltransf_12"/>
</dbReference>
<organism evidence="11 12">
    <name type="scientific">Penicillium chermesinum</name>
    <dbReference type="NCBI Taxonomy" id="63820"/>
    <lineage>
        <taxon>Eukaryota</taxon>
        <taxon>Fungi</taxon>
        <taxon>Dikarya</taxon>
        <taxon>Ascomycota</taxon>
        <taxon>Pezizomycotina</taxon>
        <taxon>Eurotiomycetes</taxon>
        <taxon>Eurotiomycetidae</taxon>
        <taxon>Eurotiales</taxon>
        <taxon>Aspergillaceae</taxon>
        <taxon>Penicillium</taxon>
    </lineage>
</organism>
<dbReference type="InterPro" id="IPR016039">
    <property type="entry name" value="Thiolase-like"/>
</dbReference>
<dbReference type="PROSITE" id="PS50075">
    <property type="entry name" value="CARRIER"/>
    <property type="match status" value="1"/>
</dbReference>